<reference evidence="2 3" key="1">
    <citation type="submission" date="2019-03" db="EMBL/GenBank/DDBJ databases">
        <title>Genomic Encyclopedia of Type Strains, Phase IV (KMG-IV): sequencing the most valuable type-strain genomes for metagenomic binning, comparative biology and taxonomic classification.</title>
        <authorList>
            <person name="Goeker M."/>
        </authorList>
    </citation>
    <scope>NUCLEOTIDE SEQUENCE [LARGE SCALE GENOMIC DNA]</scope>
    <source>
        <strain evidence="2 3">DSM 101688</strain>
    </source>
</reference>
<proteinExistence type="predicted"/>
<gene>
    <name evidence="2" type="ORF">EDD55_105100</name>
</gene>
<comment type="caution">
    <text evidence="2">The sequence shown here is derived from an EMBL/GenBank/DDBJ whole genome shotgun (WGS) entry which is preliminary data.</text>
</comment>
<dbReference type="EMBL" id="SLZW01000005">
    <property type="protein sequence ID" value="TCS62554.1"/>
    <property type="molecule type" value="Genomic_DNA"/>
</dbReference>
<protein>
    <submittedName>
        <fullName evidence="2">Uncharacterized protein</fullName>
    </submittedName>
</protein>
<keyword evidence="3" id="KW-1185">Reference proteome</keyword>
<name>A0A4R3JAH7_9PROT</name>
<accession>A0A4R3JAH7</accession>
<dbReference type="AlphaFoldDB" id="A0A4R3JAH7"/>
<evidence type="ECO:0000313" key="3">
    <source>
        <dbReference type="Proteomes" id="UP000295304"/>
    </source>
</evidence>
<evidence type="ECO:0000256" key="1">
    <source>
        <dbReference type="SAM" id="MobiDB-lite"/>
    </source>
</evidence>
<organism evidence="2 3">
    <name type="scientific">Varunaivibrio sulfuroxidans</name>
    <dbReference type="NCBI Taxonomy" id="1773489"/>
    <lineage>
        <taxon>Bacteria</taxon>
        <taxon>Pseudomonadati</taxon>
        <taxon>Pseudomonadota</taxon>
        <taxon>Alphaproteobacteria</taxon>
        <taxon>Rhodospirillales</taxon>
        <taxon>Magnetovibrionaceae</taxon>
        <taxon>Varunaivibrio</taxon>
    </lineage>
</organism>
<feature type="region of interest" description="Disordered" evidence="1">
    <location>
        <begin position="61"/>
        <end position="88"/>
    </location>
</feature>
<evidence type="ECO:0000313" key="2">
    <source>
        <dbReference type="EMBL" id="TCS62554.1"/>
    </source>
</evidence>
<dbReference type="Proteomes" id="UP000295304">
    <property type="component" value="Unassembled WGS sequence"/>
</dbReference>
<feature type="compositionally biased region" description="Basic and acidic residues" evidence="1">
    <location>
        <begin position="77"/>
        <end position="88"/>
    </location>
</feature>
<sequence>MNPAGFDALGVVETALREIVVTLEAKGLLTREDVAKALLRTEVIADLQDEDGPPTRVTYAERDDWLQRGQNGPDPWDQERRTETDILG</sequence>